<dbReference type="PANTHER" id="PTHR30383">
    <property type="entry name" value="THIOESTERASE 1/PROTEASE 1/LYSOPHOSPHOLIPASE L1"/>
    <property type="match status" value="1"/>
</dbReference>
<dbReference type="InterPro" id="IPR051532">
    <property type="entry name" value="Ester_Hydrolysis_Enzymes"/>
</dbReference>
<dbReference type="GO" id="GO:0016787">
    <property type="term" value="F:hydrolase activity"/>
    <property type="evidence" value="ECO:0007669"/>
    <property type="project" value="UniProtKB-KW"/>
</dbReference>
<comment type="caution">
    <text evidence="2">The sequence shown here is derived from an EMBL/GenBank/DDBJ whole genome shotgun (WGS) entry which is preliminary data.</text>
</comment>
<evidence type="ECO:0000259" key="1">
    <source>
        <dbReference type="Pfam" id="PF13472"/>
    </source>
</evidence>
<dbReference type="CDD" id="cd01836">
    <property type="entry name" value="FeeA_FeeB_like"/>
    <property type="match status" value="1"/>
</dbReference>
<accession>A0ABP7N2U9</accession>
<dbReference type="EMBL" id="BAABBN010000012">
    <property type="protein sequence ID" value="GAA3935113.1"/>
    <property type="molecule type" value="Genomic_DNA"/>
</dbReference>
<proteinExistence type="predicted"/>
<evidence type="ECO:0000313" key="3">
    <source>
        <dbReference type="Proteomes" id="UP001501565"/>
    </source>
</evidence>
<sequence length="237" mass="25951">MMFNTLSTLLLIPVLLPQGIWVRMTTPRLPEAEGPRFGSIGSGPAIKVLILGDSAAAGVGVESQSQALSGQLVARLAKRYTVNWRLEANTGDKTQDVLSRLATMDAETFDVVITSIGVNDVTSSVQPQEWKKQQSALVRTLRTKFSASRILMTVVPPMNAFPALPQPLRWCLGHRAYELNVQLATLVKEHSWCELVEPGFELDSALMASDGFHPGPELYKQWAETLARCITGDKSFG</sequence>
<dbReference type="Proteomes" id="UP001501565">
    <property type="component" value="Unassembled WGS sequence"/>
</dbReference>
<dbReference type="RefSeq" id="WP_344799854.1">
    <property type="nucleotide sequence ID" value="NZ_BAABBN010000012.1"/>
</dbReference>
<dbReference type="Pfam" id="PF13472">
    <property type="entry name" value="Lipase_GDSL_2"/>
    <property type="match status" value="1"/>
</dbReference>
<name>A0ABP7N2U9_9GAMM</name>
<dbReference type="PANTHER" id="PTHR30383:SF5">
    <property type="entry name" value="SGNH HYDROLASE-TYPE ESTERASE DOMAIN-CONTAINING PROTEIN"/>
    <property type="match status" value="1"/>
</dbReference>
<evidence type="ECO:0000313" key="2">
    <source>
        <dbReference type="EMBL" id="GAA3935113.1"/>
    </source>
</evidence>
<protein>
    <submittedName>
        <fullName evidence="2">SGNH/GDSL hydrolase family protein</fullName>
    </submittedName>
</protein>
<dbReference type="Gene3D" id="3.40.50.1110">
    <property type="entry name" value="SGNH hydrolase"/>
    <property type="match status" value="1"/>
</dbReference>
<gene>
    <name evidence="2" type="ORF">GCM10022277_34580</name>
</gene>
<dbReference type="InterPro" id="IPR036514">
    <property type="entry name" value="SGNH_hydro_sf"/>
</dbReference>
<keyword evidence="2" id="KW-0378">Hydrolase</keyword>
<dbReference type="SUPFAM" id="SSF52266">
    <property type="entry name" value="SGNH hydrolase"/>
    <property type="match status" value="1"/>
</dbReference>
<reference evidence="3" key="1">
    <citation type="journal article" date="2019" name="Int. J. Syst. Evol. Microbiol.">
        <title>The Global Catalogue of Microorganisms (GCM) 10K type strain sequencing project: providing services to taxonomists for standard genome sequencing and annotation.</title>
        <authorList>
            <consortium name="The Broad Institute Genomics Platform"/>
            <consortium name="The Broad Institute Genome Sequencing Center for Infectious Disease"/>
            <person name="Wu L."/>
            <person name="Ma J."/>
        </authorList>
    </citation>
    <scope>NUCLEOTIDE SEQUENCE [LARGE SCALE GENOMIC DNA]</scope>
    <source>
        <strain evidence="3">JCM 17551</strain>
    </source>
</reference>
<organism evidence="2 3">
    <name type="scientific">Litoribacillus peritrichatus</name>
    <dbReference type="NCBI Taxonomy" id="718191"/>
    <lineage>
        <taxon>Bacteria</taxon>
        <taxon>Pseudomonadati</taxon>
        <taxon>Pseudomonadota</taxon>
        <taxon>Gammaproteobacteria</taxon>
        <taxon>Oceanospirillales</taxon>
        <taxon>Oceanospirillaceae</taxon>
        <taxon>Litoribacillus</taxon>
    </lineage>
</organism>
<dbReference type="InterPro" id="IPR013830">
    <property type="entry name" value="SGNH_hydro"/>
</dbReference>
<feature type="domain" description="SGNH hydrolase-type esterase" evidence="1">
    <location>
        <begin position="50"/>
        <end position="220"/>
    </location>
</feature>
<keyword evidence="3" id="KW-1185">Reference proteome</keyword>